<evidence type="ECO:0000313" key="7">
    <source>
        <dbReference type="Proteomes" id="UP001596523"/>
    </source>
</evidence>
<evidence type="ECO:0000313" key="6">
    <source>
        <dbReference type="EMBL" id="MFC7308117.1"/>
    </source>
</evidence>
<comment type="caution">
    <text evidence="6">The sequence shown here is derived from an EMBL/GenBank/DDBJ whole genome shotgun (WGS) entry which is preliminary data.</text>
</comment>
<feature type="transmembrane region" description="Helical" evidence="5">
    <location>
        <begin position="68"/>
        <end position="92"/>
    </location>
</feature>
<dbReference type="InterPro" id="IPR000537">
    <property type="entry name" value="UbiA_prenyltransferase"/>
</dbReference>
<sequence length="283" mass="30390">MRPGQWPKNLIAVPLAAVGSASWSPGMLIDVGRAVVVFTLAAALVYLFNDVHDRHRDRLHPVKRLRPIAAGTVGMRGAATLAGVLTLLMALTMSTAPLPSWWPVLAYMGVNLAYSRGLKHISLLDAFLVASGFVLRLFQGYTAIGEHPSTWLSLCVLTACLLLLLGKRRHELAVSGADHRPCLSGYSMPLLDQLLVLAAALTAVSYLLYLEHDLRLASGATALATLSVPCVLFGLARYLQVLMVERGGGNPMSTLFRDRATLANLTVWTGLFGTALALTHTIA</sequence>
<feature type="transmembrane region" description="Helical" evidence="5">
    <location>
        <begin position="190"/>
        <end position="210"/>
    </location>
</feature>
<proteinExistence type="predicted"/>
<feature type="transmembrane region" description="Helical" evidence="5">
    <location>
        <begin position="150"/>
        <end position="166"/>
    </location>
</feature>
<dbReference type="RefSeq" id="WP_381835822.1">
    <property type="nucleotide sequence ID" value="NZ_JBHTCF010000014.1"/>
</dbReference>
<evidence type="ECO:0000256" key="4">
    <source>
        <dbReference type="ARBA" id="ARBA00023136"/>
    </source>
</evidence>
<keyword evidence="3 5" id="KW-1133">Transmembrane helix</keyword>
<feature type="transmembrane region" description="Helical" evidence="5">
    <location>
        <begin position="216"/>
        <end position="239"/>
    </location>
</feature>
<evidence type="ECO:0000256" key="5">
    <source>
        <dbReference type="SAM" id="Phobius"/>
    </source>
</evidence>
<comment type="subcellular location">
    <subcellularLocation>
        <location evidence="1">Membrane</location>
        <topology evidence="1">Multi-pass membrane protein</topology>
    </subcellularLocation>
</comment>
<evidence type="ECO:0000256" key="3">
    <source>
        <dbReference type="ARBA" id="ARBA00022989"/>
    </source>
</evidence>
<feature type="transmembrane region" description="Helical" evidence="5">
    <location>
        <begin position="31"/>
        <end position="48"/>
    </location>
</feature>
<evidence type="ECO:0000256" key="2">
    <source>
        <dbReference type="ARBA" id="ARBA00022692"/>
    </source>
</evidence>
<organism evidence="6 7">
    <name type="scientific">Streptomyces monticola</name>
    <dbReference type="NCBI Taxonomy" id="2666263"/>
    <lineage>
        <taxon>Bacteria</taxon>
        <taxon>Bacillati</taxon>
        <taxon>Actinomycetota</taxon>
        <taxon>Actinomycetes</taxon>
        <taxon>Kitasatosporales</taxon>
        <taxon>Streptomycetaceae</taxon>
        <taxon>Streptomyces</taxon>
    </lineage>
</organism>
<reference evidence="7" key="1">
    <citation type="journal article" date="2019" name="Int. J. Syst. Evol. Microbiol.">
        <title>The Global Catalogue of Microorganisms (GCM) 10K type strain sequencing project: providing services to taxonomists for standard genome sequencing and annotation.</title>
        <authorList>
            <consortium name="The Broad Institute Genomics Platform"/>
            <consortium name="The Broad Institute Genome Sequencing Center for Infectious Disease"/>
            <person name="Wu L."/>
            <person name="Ma J."/>
        </authorList>
    </citation>
    <scope>NUCLEOTIDE SEQUENCE [LARGE SCALE GENOMIC DNA]</scope>
    <source>
        <strain evidence="7">SYNS20</strain>
    </source>
</reference>
<keyword evidence="7" id="KW-1185">Reference proteome</keyword>
<dbReference type="EMBL" id="JBHTCF010000014">
    <property type="protein sequence ID" value="MFC7308117.1"/>
    <property type="molecule type" value="Genomic_DNA"/>
</dbReference>
<dbReference type="CDD" id="cd13963">
    <property type="entry name" value="PT_UbiA_2"/>
    <property type="match status" value="1"/>
</dbReference>
<dbReference type="Pfam" id="PF01040">
    <property type="entry name" value="UbiA"/>
    <property type="match status" value="1"/>
</dbReference>
<dbReference type="Proteomes" id="UP001596523">
    <property type="component" value="Unassembled WGS sequence"/>
</dbReference>
<dbReference type="Gene3D" id="1.10.357.140">
    <property type="entry name" value="UbiA prenyltransferase"/>
    <property type="match status" value="1"/>
</dbReference>
<keyword evidence="2 5" id="KW-0812">Transmembrane</keyword>
<protein>
    <submittedName>
        <fullName evidence="6">UbiA prenyltransferase family protein</fullName>
    </submittedName>
</protein>
<dbReference type="InterPro" id="IPR044878">
    <property type="entry name" value="UbiA_sf"/>
</dbReference>
<name>A0ABW2JQV4_9ACTN</name>
<feature type="transmembrane region" description="Helical" evidence="5">
    <location>
        <begin position="260"/>
        <end position="282"/>
    </location>
</feature>
<accession>A0ABW2JQV4</accession>
<gene>
    <name evidence="6" type="ORF">ACFQVC_28305</name>
</gene>
<evidence type="ECO:0000256" key="1">
    <source>
        <dbReference type="ARBA" id="ARBA00004141"/>
    </source>
</evidence>
<keyword evidence="4 5" id="KW-0472">Membrane</keyword>